<evidence type="ECO:0000313" key="2">
    <source>
        <dbReference type="Proteomes" id="UP000556436"/>
    </source>
</evidence>
<comment type="caution">
    <text evidence="1">The sequence shown here is derived from an EMBL/GenBank/DDBJ whole genome shotgun (WGS) entry which is preliminary data.</text>
</comment>
<dbReference type="AlphaFoldDB" id="A0A7W7PGY9"/>
<evidence type="ECO:0008006" key="3">
    <source>
        <dbReference type="Google" id="ProtNLM"/>
    </source>
</evidence>
<keyword evidence="2" id="KW-1185">Reference proteome</keyword>
<dbReference type="EMBL" id="JACHJG010000013">
    <property type="protein sequence ID" value="MBB4889534.1"/>
    <property type="molecule type" value="Genomic_DNA"/>
</dbReference>
<protein>
    <recommendedName>
        <fullName evidence="3">MmcQ/YjbR family DNA-binding protein</fullName>
    </recommendedName>
</protein>
<sequence>MVTAEDVRTIALSLPETAEKLAWGMPTFRVGGAAGKSGKSGKIFAALADDDASLGVKCPREERAELIATEPAKFFVRPGHDDNYDWLRVRLAAIEDTTELRAILLDAWRRTAPRSVVDAHGGAGEAVAEGEG</sequence>
<proteinExistence type="predicted"/>
<accession>A0A7W7PGY9</accession>
<reference evidence="1 2" key="1">
    <citation type="submission" date="2020-08" db="EMBL/GenBank/DDBJ databases">
        <title>Genomic Encyclopedia of Type Strains, Phase III (KMG-III): the genomes of soil and plant-associated and newly described type strains.</title>
        <authorList>
            <person name="Whitman W."/>
        </authorList>
    </citation>
    <scope>NUCLEOTIDE SEQUENCE [LARGE SCALE GENOMIC DNA]</scope>
    <source>
        <strain evidence="1 2">CECT 3265</strain>
    </source>
</reference>
<dbReference type="RefSeq" id="WP_184738033.1">
    <property type="nucleotide sequence ID" value="NZ_BMRW01000030.1"/>
</dbReference>
<organism evidence="1 2">
    <name type="scientific">Streptomyces netropsis</name>
    <name type="common">Streptoverticillium netropsis</name>
    <dbReference type="NCBI Taxonomy" id="55404"/>
    <lineage>
        <taxon>Bacteria</taxon>
        <taxon>Bacillati</taxon>
        <taxon>Actinomycetota</taxon>
        <taxon>Actinomycetes</taxon>
        <taxon>Kitasatosporales</taxon>
        <taxon>Streptomycetaceae</taxon>
        <taxon>Streptomyces</taxon>
    </lineage>
</organism>
<dbReference type="Gene3D" id="3.90.1150.30">
    <property type="match status" value="1"/>
</dbReference>
<dbReference type="Proteomes" id="UP000556436">
    <property type="component" value="Unassembled WGS sequence"/>
</dbReference>
<dbReference type="Pfam" id="PF04237">
    <property type="entry name" value="YjbR"/>
    <property type="match status" value="1"/>
</dbReference>
<gene>
    <name evidence="1" type="ORF">FHS38_005609</name>
</gene>
<dbReference type="InterPro" id="IPR058532">
    <property type="entry name" value="YjbR/MT2646/Rv2570-like"/>
</dbReference>
<dbReference type="InterPro" id="IPR038056">
    <property type="entry name" value="YjbR-like_sf"/>
</dbReference>
<evidence type="ECO:0000313" key="1">
    <source>
        <dbReference type="EMBL" id="MBB4889534.1"/>
    </source>
</evidence>
<name>A0A7W7PGY9_STRNE</name>
<dbReference type="SUPFAM" id="SSF142906">
    <property type="entry name" value="YjbR-like"/>
    <property type="match status" value="1"/>
</dbReference>